<dbReference type="PANTHER" id="PTHR24104">
    <property type="entry name" value="E3 UBIQUITIN-PROTEIN LIGASE NHLRC1-RELATED"/>
    <property type="match status" value="1"/>
</dbReference>
<keyword evidence="5" id="KW-1185">Reference proteome</keyword>
<dbReference type="PROSITE" id="PS51125">
    <property type="entry name" value="NHL"/>
    <property type="match status" value="1"/>
</dbReference>
<evidence type="ECO:0000256" key="1">
    <source>
        <dbReference type="ARBA" id="ARBA00022737"/>
    </source>
</evidence>
<comment type="caution">
    <text evidence="4">The sequence shown here is derived from an EMBL/GenBank/DDBJ whole genome shotgun (WGS) entry which is preliminary data.</text>
</comment>
<evidence type="ECO:0000256" key="2">
    <source>
        <dbReference type="PROSITE-ProRule" id="PRU00504"/>
    </source>
</evidence>
<proteinExistence type="predicted"/>
<dbReference type="InterPro" id="IPR001258">
    <property type="entry name" value="NHL_repeat"/>
</dbReference>
<keyword evidence="1" id="KW-0677">Repeat</keyword>
<evidence type="ECO:0000256" key="3">
    <source>
        <dbReference type="SAM" id="MobiDB-lite"/>
    </source>
</evidence>
<feature type="region of interest" description="Disordered" evidence="3">
    <location>
        <begin position="24"/>
        <end position="63"/>
    </location>
</feature>
<sequence length="833" mass="92891">MAGANQLADLRRLRKLENQRLEEAARQRQEDLRRQQEADCKRLEDERNAEEQQHLQEREEIRRKKKAEEERIANLEHEERMVIVGIEKQLKLVGAFWTSTFQLPGRIQGALPMCATVVAVKALEKTIIGLEDDVILVGDTTAKIHGFDRKTKKLMFTSSWSNEKDGQFPLRMPLAMATTRCGRLLVCGQKCARVAIIDLRVLFQMFFNQVVVGQTCILDASSARIGYIDGSPHLALPQGLAVDDAAGEFYASDEASNCVRVYKLPTRIVAKGLVLERSISSSQEIVLKRPTGLSLSHYHVVLCDTGSSRLAVFAKRGAFVQTFGQKGMNGGEFYDLRDVKLANIRKRAITRGIEPERGVGVSNEQFEAIVADCGNFRVQILNERGEFLRQLSLLGSLEQVVFQRDKFANLRAELAREYAALRHPPPVLAGESMDGIYSLATLLHPTCKLYTSITSCQMEWREMRSRFHHPFALAYAPTDREIVTVDRENASVYTYNFDTAGCNWLQLSKNHLGGICSVHSCLQLSFTFSSPEELTKNPPKKRWLYVSDPEAHRVAVFDSNTLSLQFFIGATTYGDREFCSNGFLPGELNHPSCIATYSVDDSDTMLVVSDSGNHSVSIFDARSGSFCGRIGEGFGHFEGFFDSPQGVAVWKNEFLFICDQCNHRVQVFNVATRKFVRAFGRLGTAPGEFNFPTGIALCPALPETPKCNFGPHRSDKICIADTRNCRVQVLDLNGCVQLIIDGKTTPFNQPFSPVGVWTQQRSGYILVSDVDNRCVAIFTNTGGFLSAFGATGELDTRFVQPMSVVIAPQYASIDLLLVADAGRCDVSTFQLRL</sequence>
<dbReference type="Proteomes" id="UP001632037">
    <property type="component" value="Unassembled WGS sequence"/>
</dbReference>
<organism evidence="4 5">
    <name type="scientific">Phytophthora oleae</name>
    <dbReference type="NCBI Taxonomy" id="2107226"/>
    <lineage>
        <taxon>Eukaryota</taxon>
        <taxon>Sar</taxon>
        <taxon>Stramenopiles</taxon>
        <taxon>Oomycota</taxon>
        <taxon>Peronosporomycetes</taxon>
        <taxon>Peronosporales</taxon>
        <taxon>Peronosporaceae</taxon>
        <taxon>Phytophthora</taxon>
    </lineage>
</organism>
<dbReference type="InterPro" id="IPR011042">
    <property type="entry name" value="6-blade_b-propeller_TolB-like"/>
</dbReference>
<gene>
    <name evidence="4" type="ORF">V7S43_008228</name>
</gene>
<dbReference type="CDD" id="cd22249">
    <property type="entry name" value="UDM1_RNF168_RNF169-like"/>
    <property type="match status" value="1"/>
</dbReference>
<accession>A0ABD3FI61</accession>
<dbReference type="EMBL" id="JBIMZQ010000016">
    <property type="protein sequence ID" value="KAL3666602.1"/>
    <property type="molecule type" value="Genomic_DNA"/>
</dbReference>
<name>A0ABD3FI61_9STRA</name>
<dbReference type="AlphaFoldDB" id="A0ABD3FI61"/>
<dbReference type="CDD" id="cd05819">
    <property type="entry name" value="NHL"/>
    <property type="match status" value="1"/>
</dbReference>
<reference evidence="4 5" key="1">
    <citation type="submission" date="2024-09" db="EMBL/GenBank/DDBJ databases">
        <title>Genome sequencing and assembly of Phytophthora oleae, isolate VK10A, causative agent of rot of olive drupes.</title>
        <authorList>
            <person name="Conti Taguali S."/>
            <person name="Riolo M."/>
            <person name="La Spada F."/>
            <person name="Cacciola S.O."/>
            <person name="Dionisio G."/>
        </authorList>
    </citation>
    <scope>NUCLEOTIDE SEQUENCE [LARGE SCALE GENOMIC DNA]</scope>
    <source>
        <strain evidence="4 5">VK10A</strain>
    </source>
</reference>
<dbReference type="PANTHER" id="PTHR24104:SF25">
    <property type="entry name" value="PROTEIN LIN-41"/>
    <property type="match status" value="1"/>
</dbReference>
<dbReference type="GO" id="GO:0008270">
    <property type="term" value="F:zinc ion binding"/>
    <property type="evidence" value="ECO:0007669"/>
    <property type="project" value="UniProtKB-KW"/>
</dbReference>
<dbReference type="Pfam" id="PF01436">
    <property type="entry name" value="NHL"/>
    <property type="match status" value="1"/>
</dbReference>
<evidence type="ECO:0000313" key="5">
    <source>
        <dbReference type="Proteomes" id="UP001632037"/>
    </source>
</evidence>
<dbReference type="Gene3D" id="2.120.10.30">
    <property type="entry name" value="TolB, C-terminal domain"/>
    <property type="match status" value="5"/>
</dbReference>
<dbReference type="SUPFAM" id="SSF63829">
    <property type="entry name" value="Calcium-dependent phosphotriesterase"/>
    <property type="match status" value="1"/>
</dbReference>
<protein>
    <submittedName>
        <fullName evidence="4">Uncharacterized protein</fullName>
    </submittedName>
</protein>
<feature type="repeat" description="NHL" evidence="2">
    <location>
        <begin position="631"/>
        <end position="671"/>
    </location>
</feature>
<dbReference type="InterPro" id="IPR050952">
    <property type="entry name" value="TRIM-NHL_E3_ligases"/>
</dbReference>
<dbReference type="SUPFAM" id="SSF75011">
    <property type="entry name" value="3-carboxy-cis,cis-mucoante lactonizing enzyme"/>
    <property type="match status" value="2"/>
</dbReference>
<evidence type="ECO:0000313" key="4">
    <source>
        <dbReference type="EMBL" id="KAL3666602.1"/>
    </source>
</evidence>